<dbReference type="Pfam" id="PF02223">
    <property type="entry name" value="Thymidylate_kin"/>
    <property type="match status" value="1"/>
</dbReference>
<protein>
    <recommendedName>
        <fullName evidence="1">Thymidylate kinase</fullName>
        <ecNumber evidence="1">2.7.4.9</ecNumber>
    </recommendedName>
    <alternativeName>
        <fullName evidence="1">dTMP kinase</fullName>
    </alternativeName>
</protein>
<dbReference type="AlphaFoldDB" id="A0A5Q0GYI5"/>
<dbReference type="GO" id="GO:0006235">
    <property type="term" value="P:dTTP biosynthetic process"/>
    <property type="evidence" value="ECO:0007669"/>
    <property type="project" value="UniProtKB-UniRule"/>
</dbReference>
<evidence type="ECO:0000313" key="3">
    <source>
        <dbReference type="EMBL" id="QFZ18564.1"/>
    </source>
</evidence>
<dbReference type="RefSeq" id="WP_153278110.1">
    <property type="nucleotide sequence ID" value="NZ_CP034550.1"/>
</dbReference>
<dbReference type="CDD" id="cd01672">
    <property type="entry name" value="TMPK"/>
    <property type="match status" value="1"/>
</dbReference>
<evidence type="ECO:0000256" key="1">
    <source>
        <dbReference type="HAMAP-Rule" id="MF_00165"/>
    </source>
</evidence>
<dbReference type="GO" id="GO:0004798">
    <property type="term" value="F:dTMP kinase activity"/>
    <property type="evidence" value="ECO:0007669"/>
    <property type="project" value="UniProtKB-UniRule"/>
</dbReference>
<dbReference type="GO" id="GO:0006233">
    <property type="term" value="P:dTDP biosynthetic process"/>
    <property type="evidence" value="ECO:0007669"/>
    <property type="project" value="InterPro"/>
</dbReference>
<dbReference type="InterPro" id="IPR039430">
    <property type="entry name" value="Thymidylate_kin-like_dom"/>
</dbReference>
<dbReference type="Gene3D" id="3.40.50.300">
    <property type="entry name" value="P-loop containing nucleotide triphosphate hydrolases"/>
    <property type="match status" value="1"/>
</dbReference>
<dbReference type="InterPro" id="IPR018094">
    <property type="entry name" value="Thymidylate_kinase"/>
</dbReference>
<evidence type="ECO:0000259" key="2">
    <source>
        <dbReference type="Pfam" id="PF02223"/>
    </source>
</evidence>
<organism evidence="3 4">
    <name type="scientific">Saccharothrix syringae</name>
    <name type="common">Nocardiopsis syringae</name>
    <dbReference type="NCBI Taxonomy" id="103733"/>
    <lineage>
        <taxon>Bacteria</taxon>
        <taxon>Bacillati</taxon>
        <taxon>Actinomycetota</taxon>
        <taxon>Actinomycetes</taxon>
        <taxon>Pseudonocardiales</taxon>
        <taxon>Pseudonocardiaceae</taxon>
        <taxon>Saccharothrix</taxon>
    </lineage>
</organism>
<keyword evidence="1" id="KW-0547">Nucleotide-binding</keyword>
<dbReference type="EC" id="2.7.4.9" evidence="1"/>
<gene>
    <name evidence="1" type="primary">tmk</name>
    <name evidence="3" type="ORF">EKG83_14825</name>
</gene>
<name>A0A5Q0GYI5_SACSY</name>
<dbReference type="GO" id="GO:0005524">
    <property type="term" value="F:ATP binding"/>
    <property type="evidence" value="ECO:0007669"/>
    <property type="project" value="UniProtKB-UniRule"/>
</dbReference>
<dbReference type="OrthoDB" id="4549048at2"/>
<dbReference type="KEGG" id="ssyi:EKG83_14825"/>
<dbReference type="SUPFAM" id="SSF52540">
    <property type="entry name" value="P-loop containing nucleoside triphosphate hydrolases"/>
    <property type="match status" value="1"/>
</dbReference>
<dbReference type="Proteomes" id="UP000325787">
    <property type="component" value="Chromosome"/>
</dbReference>
<dbReference type="EMBL" id="CP034550">
    <property type="protein sequence ID" value="QFZ18564.1"/>
    <property type="molecule type" value="Genomic_DNA"/>
</dbReference>
<comment type="function">
    <text evidence="1">Phosphorylation of dTMP to form dTDP in both de novo and salvage pathways of dTTP synthesis.</text>
</comment>
<keyword evidence="1" id="KW-0808">Transferase</keyword>
<accession>A0A5Q0GYI5</accession>
<keyword evidence="1 3" id="KW-0418">Kinase</keyword>
<reference evidence="4" key="1">
    <citation type="journal article" date="2021" name="Curr. Microbiol.">
        <title>Complete genome of nocamycin-producing strain Saccharothrix syringae NRRL B-16468 reveals the biosynthetic potential for secondary metabolites.</title>
        <authorList>
            <person name="Mo X."/>
            <person name="Yang S."/>
        </authorList>
    </citation>
    <scope>NUCLEOTIDE SEQUENCE [LARGE SCALE GENOMIC DNA]</scope>
    <source>
        <strain evidence="4">ATCC 51364 / DSM 43886 / JCM 6844 / KCTC 9398 / NBRC 14523 / NRRL B-16468 / INA 2240</strain>
    </source>
</reference>
<keyword evidence="1" id="KW-0545">Nucleotide biosynthesis</keyword>
<evidence type="ECO:0000313" key="4">
    <source>
        <dbReference type="Proteomes" id="UP000325787"/>
    </source>
</evidence>
<keyword evidence="4" id="KW-1185">Reference proteome</keyword>
<dbReference type="InterPro" id="IPR027417">
    <property type="entry name" value="P-loop_NTPase"/>
</dbReference>
<feature type="domain" description="Thymidylate kinase-like" evidence="2">
    <location>
        <begin position="14"/>
        <end position="199"/>
    </location>
</feature>
<sequence>MADDYLTRGLWICVDGVEGVGKSTVARALASGSAAHLATEFSSAPFGRALEGAVRTAPHFIASSEVGQSLVFLGDFYEVYASEVAPLLAGGTTVISDRGYLSKYAYQEVVLTGALGDTAARGLLDAIFGHLPTPDLTLHLVASRNVLRERLVARDGECDDARLAFMAQAHRAALRRLVRAPDLRVTTIDADRSLDVVTAEAVHATTGLDRSTRRS</sequence>
<proteinExistence type="inferred from homology"/>
<keyword evidence="1" id="KW-0067">ATP-binding</keyword>
<dbReference type="HAMAP" id="MF_00165">
    <property type="entry name" value="Thymidylate_kinase"/>
    <property type="match status" value="1"/>
</dbReference>
<comment type="similarity">
    <text evidence="1">Belongs to the thymidylate kinase family.</text>
</comment>
<comment type="catalytic activity">
    <reaction evidence="1">
        <text>dTMP + ATP = dTDP + ADP</text>
        <dbReference type="Rhea" id="RHEA:13517"/>
        <dbReference type="ChEBI" id="CHEBI:30616"/>
        <dbReference type="ChEBI" id="CHEBI:58369"/>
        <dbReference type="ChEBI" id="CHEBI:63528"/>
        <dbReference type="ChEBI" id="CHEBI:456216"/>
        <dbReference type="EC" id="2.7.4.9"/>
    </reaction>
</comment>
<feature type="binding site" evidence="1">
    <location>
        <begin position="16"/>
        <end position="23"/>
    </location>
    <ligand>
        <name>ATP</name>
        <dbReference type="ChEBI" id="CHEBI:30616"/>
    </ligand>
</feature>